<gene>
    <name evidence="1" type="ORF">LF1_14490</name>
</gene>
<evidence type="ECO:0000313" key="2">
    <source>
        <dbReference type="Proteomes" id="UP000322699"/>
    </source>
</evidence>
<name>A0A5B1CG70_9BACT</name>
<dbReference type="Proteomes" id="UP000322699">
    <property type="component" value="Unassembled WGS sequence"/>
</dbReference>
<comment type="caution">
    <text evidence="1">The sequence shown here is derived from an EMBL/GenBank/DDBJ whole genome shotgun (WGS) entry which is preliminary data.</text>
</comment>
<proteinExistence type="predicted"/>
<evidence type="ECO:0000313" key="1">
    <source>
        <dbReference type="EMBL" id="KAA1258925.1"/>
    </source>
</evidence>
<organism evidence="1 2">
    <name type="scientific">Rubripirellula obstinata</name>
    <dbReference type="NCBI Taxonomy" id="406547"/>
    <lineage>
        <taxon>Bacteria</taxon>
        <taxon>Pseudomonadati</taxon>
        <taxon>Planctomycetota</taxon>
        <taxon>Planctomycetia</taxon>
        <taxon>Pirellulales</taxon>
        <taxon>Pirellulaceae</taxon>
        <taxon>Rubripirellula</taxon>
    </lineage>
</organism>
<dbReference type="AlphaFoldDB" id="A0A5B1CG70"/>
<accession>A0A5B1CG70</accession>
<sequence>MMTLDLNDLVEADPIFAHWRPPAPEGVEACIDYLESIDVSQATGMSSGQLKHEVDSPVRHADMLAAILWLELPCKDTGRYLELTD</sequence>
<protein>
    <submittedName>
        <fullName evidence="1">Uncharacterized protein</fullName>
    </submittedName>
</protein>
<dbReference type="EMBL" id="VRLW01000001">
    <property type="protein sequence ID" value="KAA1258925.1"/>
    <property type="molecule type" value="Genomic_DNA"/>
</dbReference>
<dbReference type="RefSeq" id="WP_068267063.1">
    <property type="nucleotide sequence ID" value="NZ_LWSK01000153.1"/>
</dbReference>
<reference evidence="1 2" key="1">
    <citation type="submission" date="2019-08" db="EMBL/GenBank/DDBJ databases">
        <title>Deep-cultivation of Planctomycetes and their phenomic and genomic characterization uncovers novel biology.</title>
        <authorList>
            <person name="Wiegand S."/>
            <person name="Jogler M."/>
            <person name="Boedeker C."/>
            <person name="Pinto D."/>
            <person name="Vollmers J."/>
            <person name="Rivas-Marin E."/>
            <person name="Kohn T."/>
            <person name="Peeters S.H."/>
            <person name="Heuer A."/>
            <person name="Rast P."/>
            <person name="Oberbeckmann S."/>
            <person name="Bunk B."/>
            <person name="Jeske O."/>
            <person name="Meyerdierks A."/>
            <person name="Storesund J.E."/>
            <person name="Kallscheuer N."/>
            <person name="Luecker S."/>
            <person name="Lage O.M."/>
            <person name="Pohl T."/>
            <person name="Merkel B.J."/>
            <person name="Hornburger P."/>
            <person name="Mueller R.-W."/>
            <person name="Bruemmer F."/>
            <person name="Labrenz M."/>
            <person name="Spormann A.M."/>
            <person name="Op Den Camp H."/>
            <person name="Overmann J."/>
            <person name="Amann R."/>
            <person name="Jetten M.S.M."/>
            <person name="Mascher T."/>
            <person name="Medema M.H."/>
            <person name="Devos D.P."/>
            <person name="Kaster A.-K."/>
            <person name="Ovreas L."/>
            <person name="Rohde M."/>
            <person name="Galperin M.Y."/>
            <person name="Jogler C."/>
        </authorList>
    </citation>
    <scope>NUCLEOTIDE SEQUENCE [LARGE SCALE GENOMIC DNA]</scope>
    <source>
        <strain evidence="1 2">LF1</strain>
    </source>
</reference>
<keyword evidence="2" id="KW-1185">Reference proteome</keyword>